<evidence type="ECO:0000313" key="3">
    <source>
        <dbReference type="EMBL" id="QQE74179.1"/>
    </source>
</evidence>
<reference evidence="4" key="2">
    <citation type="submission" date="2021-04" db="EMBL/GenBank/DDBJ databases">
        <title>Brevibacillus composti FJAT-54423, complete genome.</title>
        <authorList>
            <person name="Tang R."/>
        </authorList>
    </citation>
    <scope>NUCLEOTIDE SEQUENCE</scope>
    <source>
        <strain evidence="4">FJAT-54424</strain>
    </source>
</reference>
<dbReference type="Proteomes" id="UP000677234">
    <property type="component" value="Chromosome"/>
</dbReference>
<dbReference type="Proteomes" id="UP000595847">
    <property type="component" value="Chromosome"/>
</dbReference>
<keyword evidence="1" id="KW-0175">Coiled coil</keyword>
<dbReference type="Gene3D" id="1.20.5.190">
    <property type="match status" value="1"/>
</dbReference>
<organism evidence="3 5">
    <name type="scientific">Brevibacillus composti</name>
    <dbReference type="NCBI Taxonomy" id="2796470"/>
    <lineage>
        <taxon>Bacteria</taxon>
        <taxon>Bacillati</taxon>
        <taxon>Bacillota</taxon>
        <taxon>Bacilli</taxon>
        <taxon>Bacillales</taxon>
        <taxon>Paenibacillaceae</taxon>
        <taxon>Brevibacillus</taxon>
    </lineage>
</organism>
<evidence type="ECO:0000256" key="1">
    <source>
        <dbReference type="SAM" id="Coils"/>
    </source>
</evidence>
<feature type="chain" id="PRO_5032558859" description="SbsA Ig-like domain-containing protein" evidence="2">
    <location>
        <begin position="26"/>
        <end position="435"/>
    </location>
</feature>
<name>A0A7T5EK95_9BACL</name>
<reference evidence="3 5" key="1">
    <citation type="submission" date="2020-12" db="EMBL/GenBank/DDBJ databases">
        <title>strain FJAT-54423T represents a novel species of the genus Brevibacillus.</title>
        <authorList>
            <person name="Tang R."/>
        </authorList>
    </citation>
    <scope>NUCLEOTIDE SEQUENCE [LARGE SCALE GENOMIC DNA]</scope>
    <source>
        <strain evidence="3 5">FJAT-54423</strain>
    </source>
</reference>
<dbReference type="EMBL" id="CP066308">
    <property type="protein sequence ID" value="QQE74179.1"/>
    <property type="molecule type" value="Genomic_DNA"/>
</dbReference>
<dbReference type="AlphaFoldDB" id="A0A7T5EK95"/>
<evidence type="ECO:0008006" key="7">
    <source>
        <dbReference type="Google" id="ProtNLM"/>
    </source>
</evidence>
<evidence type="ECO:0000313" key="6">
    <source>
        <dbReference type="Proteomes" id="UP000677234"/>
    </source>
</evidence>
<evidence type="ECO:0000313" key="4">
    <source>
        <dbReference type="EMBL" id="QUO41262.1"/>
    </source>
</evidence>
<evidence type="ECO:0000313" key="5">
    <source>
        <dbReference type="Proteomes" id="UP000595847"/>
    </source>
</evidence>
<keyword evidence="2" id="KW-0732">Signal</keyword>
<dbReference type="KEGG" id="bcop:JD108_20500"/>
<dbReference type="EMBL" id="CP073708">
    <property type="protein sequence ID" value="QUO41262.1"/>
    <property type="molecule type" value="Genomic_DNA"/>
</dbReference>
<evidence type="ECO:0000256" key="2">
    <source>
        <dbReference type="SAM" id="SignalP"/>
    </source>
</evidence>
<feature type="coiled-coil region" evidence="1">
    <location>
        <begin position="145"/>
        <end position="186"/>
    </location>
</feature>
<dbReference type="RefSeq" id="WP_198827762.1">
    <property type="nucleotide sequence ID" value="NZ_CP066308.1"/>
</dbReference>
<feature type="signal peptide" evidence="2">
    <location>
        <begin position="1"/>
        <end position="25"/>
    </location>
</feature>
<accession>A0A7T5EK95</accession>
<proteinExistence type="predicted"/>
<protein>
    <recommendedName>
        <fullName evidence="7">SbsA Ig-like domain-containing protein</fullName>
    </recommendedName>
</protein>
<keyword evidence="6" id="KW-1185">Reference proteome</keyword>
<sequence>MRRIINSLLIFCLTLISFFPQTGYAASVDEGGYHDLSIKVTWYIYFEKELDKSTITSESVRVVDQDNKNVSMRLSYSAKNKYISVRSTNLYQPKASYTLHVGPGIRYVDGDPAGSMVIPFSTGTSSSTKSVKVDYTPTQGGQGDLAEVLRLVQRLQSEQKQLKEEIKGLQEEVSTLKERIRKLETGKGDKDQTEPIASEFYTIRYPKGYYTDASKMKEHLDKSFKYVFQEFGSYPNIKQLIKEPKPLEVVLYDRPNENADIGLWSLEGMNDGSYRLHLLAQSAHYRNCCTNTGKNFDDQYFLTTTIHEVMSIPLKRVIRQKSSGWNDIYRAPDWFVQGVQEYYGTHYGKDDSIAVMIRNVKNDRSRIVISPSGVRVKGIYDDGAVLVTFLFETYGKEKMHKLFMSKESTFERAFAAEIGSYSELARAFDNWIARK</sequence>
<gene>
    <name evidence="3" type="ORF">JD108_20500</name>
    <name evidence="4" type="ORF">KDJ56_20435</name>
</gene>